<evidence type="ECO:0000259" key="6">
    <source>
        <dbReference type="Pfam" id="PF08281"/>
    </source>
</evidence>
<dbReference type="InterPro" id="IPR013324">
    <property type="entry name" value="RNA_pol_sigma_r3/r4-like"/>
</dbReference>
<dbReference type="CDD" id="cd06171">
    <property type="entry name" value="Sigma70_r4"/>
    <property type="match status" value="1"/>
</dbReference>
<dbReference type="EMBL" id="JBHUEO010000037">
    <property type="protein sequence ID" value="MFD1707601.1"/>
    <property type="molecule type" value="Genomic_DNA"/>
</dbReference>
<accession>A0ABW4KK43</accession>
<dbReference type="Gene3D" id="1.10.10.10">
    <property type="entry name" value="Winged helix-like DNA-binding domain superfamily/Winged helix DNA-binding domain"/>
    <property type="match status" value="1"/>
</dbReference>
<evidence type="ECO:0000256" key="1">
    <source>
        <dbReference type="ARBA" id="ARBA00010641"/>
    </source>
</evidence>
<dbReference type="Proteomes" id="UP001597301">
    <property type="component" value="Unassembled WGS sequence"/>
</dbReference>
<organism evidence="7 8">
    <name type="scientific">Siminovitchia sediminis</name>
    <dbReference type="NCBI Taxonomy" id="1274353"/>
    <lineage>
        <taxon>Bacteria</taxon>
        <taxon>Bacillati</taxon>
        <taxon>Bacillota</taxon>
        <taxon>Bacilli</taxon>
        <taxon>Bacillales</taxon>
        <taxon>Bacillaceae</taxon>
        <taxon>Siminovitchia</taxon>
    </lineage>
</organism>
<dbReference type="PANTHER" id="PTHR43133:SF62">
    <property type="entry name" value="RNA POLYMERASE SIGMA FACTOR SIGZ"/>
    <property type="match status" value="1"/>
</dbReference>
<keyword evidence="3" id="KW-0731">Sigma factor</keyword>
<evidence type="ECO:0000256" key="2">
    <source>
        <dbReference type="ARBA" id="ARBA00023015"/>
    </source>
</evidence>
<name>A0ABW4KK43_9BACI</name>
<dbReference type="Pfam" id="PF08281">
    <property type="entry name" value="Sigma70_r4_2"/>
    <property type="match status" value="1"/>
</dbReference>
<dbReference type="InterPro" id="IPR013249">
    <property type="entry name" value="RNA_pol_sigma70_r4_t2"/>
</dbReference>
<dbReference type="Gene3D" id="1.10.1740.10">
    <property type="match status" value="1"/>
</dbReference>
<evidence type="ECO:0000256" key="3">
    <source>
        <dbReference type="ARBA" id="ARBA00023082"/>
    </source>
</evidence>
<dbReference type="InterPro" id="IPR014284">
    <property type="entry name" value="RNA_pol_sigma-70_dom"/>
</dbReference>
<dbReference type="RefSeq" id="WP_380774324.1">
    <property type="nucleotide sequence ID" value="NZ_JBHUEO010000037.1"/>
</dbReference>
<evidence type="ECO:0000259" key="5">
    <source>
        <dbReference type="Pfam" id="PF04542"/>
    </source>
</evidence>
<evidence type="ECO:0000313" key="7">
    <source>
        <dbReference type="EMBL" id="MFD1707601.1"/>
    </source>
</evidence>
<dbReference type="SUPFAM" id="SSF88659">
    <property type="entry name" value="Sigma3 and sigma4 domains of RNA polymerase sigma factors"/>
    <property type="match status" value="1"/>
</dbReference>
<evidence type="ECO:0000313" key="8">
    <source>
        <dbReference type="Proteomes" id="UP001597301"/>
    </source>
</evidence>
<evidence type="ECO:0000256" key="4">
    <source>
        <dbReference type="ARBA" id="ARBA00023163"/>
    </source>
</evidence>
<feature type="domain" description="RNA polymerase sigma factor 70 region 4 type 2" evidence="6">
    <location>
        <begin position="110"/>
        <end position="161"/>
    </location>
</feature>
<dbReference type="PANTHER" id="PTHR43133">
    <property type="entry name" value="RNA POLYMERASE ECF-TYPE SIGMA FACTO"/>
    <property type="match status" value="1"/>
</dbReference>
<dbReference type="InterPro" id="IPR007627">
    <property type="entry name" value="RNA_pol_sigma70_r2"/>
</dbReference>
<gene>
    <name evidence="7" type="ORF">ACFSCZ_12790</name>
</gene>
<keyword evidence="2" id="KW-0805">Transcription regulation</keyword>
<dbReference type="InterPro" id="IPR039425">
    <property type="entry name" value="RNA_pol_sigma-70-like"/>
</dbReference>
<dbReference type="InterPro" id="IPR036388">
    <property type="entry name" value="WH-like_DNA-bd_sf"/>
</dbReference>
<comment type="similarity">
    <text evidence="1">Belongs to the sigma-70 factor family. ECF subfamily.</text>
</comment>
<dbReference type="Pfam" id="PF04542">
    <property type="entry name" value="Sigma70_r2"/>
    <property type="match status" value="1"/>
</dbReference>
<comment type="caution">
    <text evidence="7">The sequence shown here is derived from an EMBL/GenBank/DDBJ whole genome shotgun (WGS) entry which is preliminary data.</text>
</comment>
<proteinExistence type="inferred from homology"/>
<feature type="domain" description="RNA polymerase sigma-70 region 2" evidence="5">
    <location>
        <begin position="20"/>
        <end position="86"/>
    </location>
</feature>
<keyword evidence="4" id="KW-0804">Transcription</keyword>
<reference evidence="8" key="1">
    <citation type="journal article" date="2019" name="Int. J. Syst. Evol. Microbiol.">
        <title>The Global Catalogue of Microorganisms (GCM) 10K type strain sequencing project: providing services to taxonomists for standard genome sequencing and annotation.</title>
        <authorList>
            <consortium name="The Broad Institute Genomics Platform"/>
            <consortium name="The Broad Institute Genome Sequencing Center for Infectious Disease"/>
            <person name="Wu L."/>
            <person name="Ma J."/>
        </authorList>
    </citation>
    <scope>NUCLEOTIDE SEQUENCE [LARGE SCALE GENOMIC DNA]</scope>
    <source>
        <strain evidence="8">CGMCC 1.12295</strain>
    </source>
</reference>
<sequence>MSLNREIRLEDDTAVSIEHLYETYREPLYRFVFRYTGDRQFSIDIVQDTFEKLLKYDGYSPGKGRLKTYLFQIAYNTMATKLNRRKKLRSLLPFLAMDRTPPMPAEEKMTVQKAVQQLPEQQRAVILLTYYHDLTQKETAGILGIPLGTVKSRLHHAMQKLKEDLEVDQYEQEER</sequence>
<keyword evidence="8" id="KW-1185">Reference proteome</keyword>
<protein>
    <submittedName>
        <fullName evidence="7">RNA polymerase sigma factor</fullName>
    </submittedName>
</protein>
<dbReference type="InterPro" id="IPR013325">
    <property type="entry name" value="RNA_pol_sigma_r2"/>
</dbReference>
<dbReference type="NCBIfam" id="TIGR02937">
    <property type="entry name" value="sigma70-ECF"/>
    <property type="match status" value="1"/>
</dbReference>
<dbReference type="SUPFAM" id="SSF88946">
    <property type="entry name" value="Sigma2 domain of RNA polymerase sigma factors"/>
    <property type="match status" value="1"/>
</dbReference>